<dbReference type="Proteomes" id="UP000250235">
    <property type="component" value="Unassembled WGS sequence"/>
</dbReference>
<reference evidence="2 3" key="1">
    <citation type="journal article" date="2015" name="Proc. Natl. Acad. Sci. U.S.A.">
        <title>The resurrection genome of Boea hygrometrica: A blueprint for survival of dehydration.</title>
        <authorList>
            <person name="Xiao L."/>
            <person name="Yang G."/>
            <person name="Zhang L."/>
            <person name="Yang X."/>
            <person name="Zhao S."/>
            <person name="Ji Z."/>
            <person name="Zhou Q."/>
            <person name="Hu M."/>
            <person name="Wang Y."/>
            <person name="Chen M."/>
            <person name="Xu Y."/>
            <person name="Jin H."/>
            <person name="Xiao X."/>
            <person name="Hu G."/>
            <person name="Bao F."/>
            <person name="Hu Y."/>
            <person name="Wan P."/>
            <person name="Li L."/>
            <person name="Deng X."/>
            <person name="Kuang T."/>
            <person name="Xiang C."/>
            <person name="Zhu J.K."/>
            <person name="Oliver M.J."/>
            <person name="He Y."/>
        </authorList>
    </citation>
    <scope>NUCLEOTIDE SEQUENCE [LARGE SCALE GENOMIC DNA]</scope>
    <source>
        <strain evidence="3">cv. XS01</strain>
    </source>
</reference>
<feature type="region of interest" description="Disordered" evidence="1">
    <location>
        <begin position="426"/>
        <end position="455"/>
    </location>
</feature>
<dbReference type="EMBL" id="KQ997013">
    <property type="protein sequence ID" value="KZV44402.1"/>
    <property type="molecule type" value="Genomic_DNA"/>
</dbReference>
<evidence type="ECO:0000313" key="2">
    <source>
        <dbReference type="EMBL" id="KZV44402.1"/>
    </source>
</evidence>
<gene>
    <name evidence="2" type="ORF">F511_39755</name>
</gene>
<protein>
    <recommendedName>
        <fullName evidence="4">CCHC-type domain-containing protein</fullName>
    </recommendedName>
</protein>
<dbReference type="OrthoDB" id="3863715at2759"/>
<proteinExistence type="predicted"/>
<feature type="compositionally biased region" description="Low complexity" evidence="1">
    <location>
        <begin position="342"/>
        <end position="354"/>
    </location>
</feature>
<feature type="region of interest" description="Disordered" evidence="1">
    <location>
        <begin position="342"/>
        <end position="381"/>
    </location>
</feature>
<evidence type="ECO:0000256" key="1">
    <source>
        <dbReference type="SAM" id="MobiDB-lite"/>
    </source>
</evidence>
<sequence>MVTSGSRQAKGYAIQICVLLRSVPGVELGESKTFPIHRVLNEKTVHLYVVINDKLGGEEVVDAQKVKRTPAKKKGVTKKRPAAGDAEVAPIVKKKRTTKGKPVAAKRLPVEEPVGISTTSEQPVAEVATDAAIEQVHAQLDLVIKDLDVEKGDRVETWFDRAFDEEFETANQENQDSEDEIDFDVDNQELPVFDETRTVPEAGGSKSLGDDKAGEKAIGSTHSTEEHMSIDDLLMQISEDMITTAEITKIRLGESINIHEALKAKESLMLNWAETDSLEMAIRRRVYILAKYRELLLRKFLESHRKYLVPGQPWTATESKIIDLLSVAHSKSLEDLIAQQKEQQQPQVAQQSGHQRFRPCGQQFKKKSGSGSSDSGSSSSSGSRAEFCGFCGGKHPSTQCVGVQGSCNLCGQYGNFSRVCPSAGSQQTVAQPQGRGESADEEKQKMKRRRVEESADGLALMTSSVTSSYSADGLSLAVARISR</sequence>
<dbReference type="AlphaFoldDB" id="A0A2Z7CBM2"/>
<organism evidence="2 3">
    <name type="scientific">Dorcoceras hygrometricum</name>
    <dbReference type="NCBI Taxonomy" id="472368"/>
    <lineage>
        <taxon>Eukaryota</taxon>
        <taxon>Viridiplantae</taxon>
        <taxon>Streptophyta</taxon>
        <taxon>Embryophyta</taxon>
        <taxon>Tracheophyta</taxon>
        <taxon>Spermatophyta</taxon>
        <taxon>Magnoliopsida</taxon>
        <taxon>eudicotyledons</taxon>
        <taxon>Gunneridae</taxon>
        <taxon>Pentapetalae</taxon>
        <taxon>asterids</taxon>
        <taxon>lamiids</taxon>
        <taxon>Lamiales</taxon>
        <taxon>Gesneriaceae</taxon>
        <taxon>Didymocarpoideae</taxon>
        <taxon>Trichosporeae</taxon>
        <taxon>Loxocarpinae</taxon>
        <taxon>Dorcoceras</taxon>
    </lineage>
</organism>
<feature type="compositionally biased region" description="Low complexity" evidence="1">
    <location>
        <begin position="369"/>
        <end position="381"/>
    </location>
</feature>
<keyword evidence="3" id="KW-1185">Reference proteome</keyword>
<feature type="region of interest" description="Disordered" evidence="1">
    <location>
        <begin position="199"/>
        <end position="223"/>
    </location>
</feature>
<evidence type="ECO:0008006" key="4">
    <source>
        <dbReference type="Google" id="ProtNLM"/>
    </source>
</evidence>
<accession>A0A2Z7CBM2</accession>
<name>A0A2Z7CBM2_9LAMI</name>
<evidence type="ECO:0000313" key="3">
    <source>
        <dbReference type="Proteomes" id="UP000250235"/>
    </source>
</evidence>